<dbReference type="InterPro" id="IPR001579">
    <property type="entry name" value="Glyco_hydro_18_chit_AS"/>
</dbReference>
<name>A0A4R4TT42_9ACTN</name>
<dbReference type="InterPro" id="IPR011583">
    <property type="entry name" value="Chitinase_II/V-like_cat"/>
</dbReference>
<evidence type="ECO:0000313" key="8">
    <source>
        <dbReference type="Proteomes" id="UP000295345"/>
    </source>
</evidence>
<evidence type="ECO:0000259" key="6">
    <source>
        <dbReference type="PROSITE" id="PS51910"/>
    </source>
</evidence>
<dbReference type="SUPFAM" id="SSF51445">
    <property type="entry name" value="(Trans)glycosidases"/>
    <property type="match status" value="1"/>
</dbReference>
<dbReference type="EC" id="3.2.1.14" evidence="1"/>
<dbReference type="InterPro" id="IPR017853">
    <property type="entry name" value="GH"/>
</dbReference>
<evidence type="ECO:0000256" key="2">
    <source>
        <dbReference type="ARBA" id="ARBA00022801"/>
    </source>
</evidence>
<dbReference type="EMBL" id="SMKI01000008">
    <property type="protein sequence ID" value="TDC79986.1"/>
    <property type="molecule type" value="Genomic_DNA"/>
</dbReference>
<dbReference type="GO" id="GO:0005975">
    <property type="term" value="P:carbohydrate metabolic process"/>
    <property type="evidence" value="ECO:0007669"/>
    <property type="project" value="InterPro"/>
</dbReference>
<dbReference type="PANTHER" id="PTHR45708:SF49">
    <property type="entry name" value="ENDOCHITINASE"/>
    <property type="match status" value="1"/>
</dbReference>
<sequence>MFWARRAAGLADGAGLTPRWGRGSGPRSGLLTPSLVWTNLAAQRWPPFPPAAPPPLDATEASVDSTNLRRLLGATALAGALALTGAAPTAGANDLGTAEAAAEAVAPTAVPEHALTGYWHNFSNGSVVQKLRDVSDEYDIIAVAFAESTSTPGGIDFTLDPVLGYASEQEFKDDIAAKQAEGVSVIISVGGQNASVSVTDSASAQAFANSTLGLMNEYGFDGVDIDLEHGINAQYLTQAMEAIRAGAGAGLVYTMAPQTLDMQNTSTPYFQLALNTRDFLTVVNMQYYNSGSMLGCDGQVYSSGSVDFLTALACIQLENGLAPSQVGLGVPASPNAAGSGYVSPSVVTAALDCLTKGTRCGAFVPDRTWPDLRGAMTWSVNWDAHSGNAWSNVVGPHVRGL</sequence>
<comment type="caution">
    <text evidence="7">The sequence shown here is derived from an EMBL/GenBank/DDBJ whole genome shotgun (WGS) entry which is preliminary data.</text>
</comment>
<comment type="similarity">
    <text evidence="5">Belongs to the glycosyl hydrolase 18 family.</text>
</comment>
<dbReference type="OrthoDB" id="5172397at2"/>
<dbReference type="AlphaFoldDB" id="A0A4R4TT42"/>
<dbReference type="PROSITE" id="PS51910">
    <property type="entry name" value="GH18_2"/>
    <property type="match status" value="1"/>
</dbReference>
<proteinExistence type="inferred from homology"/>
<dbReference type="GO" id="GO:0008061">
    <property type="term" value="F:chitin binding"/>
    <property type="evidence" value="ECO:0007669"/>
    <property type="project" value="InterPro"/>
</dbReference>
<dbReference type="Gene3D" id="3.20.20.80">
    <property type="entry name" value="Glycosidases"/>
    <property type="match status" value="1"/>
</dbReference>
<dbReference type="InterPro" id="IPR001223">
    <property type="entry name" value="Glyco_hydro18_cat"/>
</dbReference>
<evidence type="ECO:0000313" key="7">
    <source>
        <dbReference type="EMBL" id="TDC79986.1"/>
    </source>
</evidence>
<keyword evidence="3 4" id="KW-0326">Glycosidase</keyword>
<feature type="domain" description="GH18" evidence="6">
    <location>
        <begin position="113"/>
        <end position="401"/>
    </location>
</feature>
<dbReference type="Pfam" id="PF00704">
    <property type="entry name" value="Glyco_hydro_18"/>
    <property type="match status" value="1"/>
</dbReference>
<keyword evidence="8" id="KW-1185">Reference proteome</keyword>
<keyword evidence="2 4" id="KW-0378">Hydrolase</keyword>
<dbReference type="InterPro" id="IPR050542">
    <property type="entry name" value="Glycosyl_Hydrlase18_Chitinase"/>
</dbReference>
<accession>A0A4R4TT42</accession>
<dbReference type="GO" id="GO:0008843">
    <property type="term" value="F:endochitinase activity"/>
    <property type="evidence" value="ECO:0007669"/>
    <property type="project" value="UniProtKB-EC"/>
</dbReference>
<organism evidence="7 8">
    <name type="scientific">Streptomyces hainanensis</name>
    <dbReference type="NCBI Taxonomy" id="402648"/>
    <lineage>
        <taxon>Bacteria</taxon>
        <taxon>Bacillati</taxon>
        <taxon>Actinomycetota</taxon>
        <taxon>Actinomycetes</taxon>
        <taxon>Kitasatosporales</taxon>
        <taxon>Streptomycetaceae</taxon>
        <taxon>Streptomyces</taxon>
    </lineage>
</organism>
<dbReference type="CDD" id="cd02871">
    <property type="entry name" value="GH18_chitinase_D-like"/>
    <property type="match status" value="1"/>
</dbReference>
<dbReference type="PROSITE" id="PS01095">
    <property type="entry name" value="GH18_1"/>
    <property type="match status" value="1"/>
</dbReference>
<evidence type="ECO:0000256" key="3">
    <source>
        <dbReference type="ARBA" id="ARBA00023295"/>
    </source>
</evidence>
<gene>
    <name evidence="7" type="ORF">E1283_01520</name>
</gene>
<evidence type="ECO:0000256" key="4">
    <source>
        <dbReference type="RuleBase" id="RU000489"/>
    </source>
</evidence>
<evidence type="ECO:0000256" key="1">
    <source>
        <dbReference type="ARBA" id="ARBA00012729"/>
    </source>
</evidence>
<dbReference type="Proteomes" id="UP000295345">
    <property type="component" value="Unassembled WGS sequence"/>
</dbReference>
<protein>
    <recommendedName>
        <fullName evidence="1">chitinase</fullName>
        <ecNumber evidence="1">3.2.1.14</ecNumber>
    </recommendedName>
</protein>
<dbReference type="SMART" id="SM00636">
    <property type="entry name" value="Glyco_18"/>
    <property type="match status" value="1"/>
</dbReference>
<reference evidence="7 8" key="1">
    <citation type="submission" date="2019-03" db="EMBL/GenBank/DDBJ databases">
        <title>Draft genome sequences of novel Actinobacteria.</title>
        <authorList>
            <person name="Sahin N."/>
            <person name="Ay H."/>
            <person name="Saygin H."/>
        </authorList>
    </citation>
    <scope>NUCLEOTIDE SEQUENCE [LARGE SCALE GENOMIC DNA]</scope>
    <source>
        <strain evidence="7 8">DSM 41900</strain>
    </source>
</reference>
<dbReference type="PANTHER" id="PTHR45708">
    <property type="entry name" value="ENDOCHITINASE"/>
    <property type="match status" value="1"/>
</dbReference>
<evidence type="ECO:0000256" key="5">
    <source>
        <dbReference type="RuleBase" id="RU004453"/>
    </source>
</evidence>